<feature type="chain" id="PRO_5047333439" description="Peptidase M14 domain-containing protein" evidence="8">
    <location>
        <begin position="30"/>
        <end position="867"/>
    </location>
</feature>
<evidence type="ECO:0000256" key="1">
    <source>
        <dbReference type="ARBA" id="ARBA00001947"/>
    </source>
</evidence>
<evidence type="ECO:0000259" key="9">
    <source>
        <dbReference type="PROSITE" id="PS52035"/>
    </source>
</evidence>
<dbReference type="SUPFAM" id="SSF53187">
    <property type="entry name" value="Zn-dependent exopeptidases"/>
    <property type="match status" value="1"/>
</dbReference>
<keyword evidence="3" id="KW-0645">Protease</keyword>
<dbReference type="Proteomes" id="UP001207337">
    <property type="component" value="Unassembled WGS sequence"/>
</dbReference>
<evidence type="ECO:0000256" key="6">
    <source>
        <dbReference type="ARBA" id="ARBA00023049"/>
    </source>
</evidence>
<feature type="domain" description="Peptidase M14" evidence="9">
    <location>
        <begin position="61"/>
        <end position="361"/>
    </location>
</feature>
<dbReference type="PANTHER" id="PTHR11705">
    <property type="entry name" value="PROTEASE FAMILY M14 CARBOXYPEPTIDASE A,B"/>
    <property type="match status" value="1"/>
</dbReference>
<keyword evidence="4" id="KW-0378">Hydrolase</keyword>
<protein>
    <recommendedName>
        <fullName evidence="9">Peptidase M14 domain-containing protein</fullName>
    </recommendedName>
</protein>
<sequence>MYLRNHKTPFKTVLLAALAVLALPILSAAQTDYYFPDANQAEFDESIPSPQDFLGYDIGTHYTRHDRIVAYFQELAELSDKATFQVIGETYEKRSQVILTITSATNHQNLEQIRQDHLTLLDPDAPTLSPEEGKSVVALNYSVHGDETSSGEAALLTAYYLIANESDETQEFLEEGVIHIDPAQNPDGRDRAAHYHNSYKSFPPVADPADAEHNQPWPEGRTNHFLHDLNRDWFAITQKESANRIDFYHQWYPNVQIDFHEMGTNSTYYLEPTQPVRTWNPIIPEYHYEEMNPLLAEYHIDALDNLGALYWTKEVFDNISPIYGSTYPDIQGGVGVTFEVGSSRGLVQESNAGEITFRSTIRKHLHTGIATVRGAVSEKEQFFEYQKDYFASALDVANSQPVNAYIFGDAEDPSLTHKFLDLLLKHRLEVYEVDQTVERNDKRFEAGSSYVVPTDQIHYRVIHDLFEPNTSFPDSVFYDITGWSVVQGYGIQYNEVESDNFQNYQGQQVAELPERSGTVKGGQSEYAYLLKWSDYNASPALYELLSNNITSRVAHKPFTANVASGEEEFGYGTIVVSVREQDLSPSELHQKLSETAEAHDVTFYAVDTGMTPSGIDLGSNNIEPVEKPEVALVIGPGVSSYEVGEAWFLLNKHAGIEATKIRKPQFPQTDLQRYNTIILVDGNYSDWDEQAVENLKNWVHAGGVLITDEDASEWAINQKLVSEDLLQTFPEDTTGTPPRYDYEEQSDRWRASTIPGTILEADIDTSNPLAFGVPDRSQLFIKNSSLFLKQSDNPYATVAKYTDEPFVGGHISDENLDKVRGTSPLVAKEEGSGKVILFADDPNFRSYWHTTSRLFLNAIFFGRNLSL</sequence>
<evidence type="ECO:0000256" key="4">
    <source>
        <dbReference type="ARBA" id="ARBA00022801"/>
    </source>
</evidence>
<reference evidence="10 11" key="1">
    <citation type="submission" date="2021-11" db="EMBL/GenBank/DDBJ databases">
        <title>Aliifidinibius sp. nov., a new bacterium isolated from saline soil.</title>
        <authorList>
            <person name="Galisteo C."/>
            <person name="De La Haba R."/>
            <person name="Sanchez-Porro C."/>
            <person name="Ventosa A."/>
        </authorList>
    </citation>
    <scope>NUCLEOTIDE SEQUENCE [LARGE SCALE GENOMIC DNA]</scope>
    <source>
        <strain evidence="10 11">KACC 190600</strain>
    </source>
</reference>
<dbReference type="SUPFAM" id="SSF52317">
    <property type="entry name" value="Class I glutamine amidotransferase-like"/>
    <property type="match status" value="1"/>
</dbReference>
<dbReference type="InterPro" id="IPR029062">
    <property type="entry name" value="Class_I_gatase-like"/>
</dbReference>
<keyword evidence="8" id="KW-0732">Signal</keyword>
<organism evidence="10 11">
    <name type="scientific">Fodinibius salicampi</name>
    <dbReference type="NCBI Taxonomy" id="1920655"/>
    <lineage>
        <taxon>Bacteria</taxon>
        <taxon>Pseudomonadati</taxon>
        <taxon>Balneolota</taxon>
        <taxon>Balneolia</taxon>
        <taxon>Balneolales</taxon>
        <taxon>Balneolaceae</taxon>
        <taxon>Fodinibius</taxon>
    </lineage>
</organism>
<dbReference type="Gene3D" id="3.40.50.880">
    <property type="match status" value="1"/>
</dbReference>
<evidence type="ECO:0000256" key="3">
    <source>
        <dbReference type="ARBA" id="ARBA00022670"/>
    </source>
</evidence>
<evidence type="ECO:0000313" key="11">
    <source>
        <dbReference type="Proteomes" id="UP001207337"/>
    </source>
</evidence>
<comment type="similarity">
    <text evidence="2 7">Belongs to the peptidase M14 family.</text>
</comment>
<comment type="cofactor">
    <cofactor evidence="1">
        <name>Zn(2+)</name>
        <dbReference type="ChEBI" id="CHEBI:29105"/>
    </cofactor>
</comment>
<keyword evidence="6" id="KW-0482">Metalloprotease</keyword>
<dbReference type="InterPro" id="IPR000834">
    <property type="entry name" value="Peptidase_M14"/>
</dbReference>
<evidence type="ECO:0000256" key="7">
    <source>
        <dbReference type="PROSITE-ProRule" id="PRU01379"/>
    </source>
</evidence>
<evidence type="ECO:0000256" key="5">
    <source>
        <dbReference type="ARBA" id="ARBA00022833"/>
    </source>
</evidence>
<comment type="caution">
    <text evidence="10">The sequence shown here is derived from an EMBL/GenBank/DDBJ whole genome shotgun (WGS) entry which is preliminary data.</text>
</comment>
<proteinExistence type="inferred from homology"/>
<keyword evidence="11" id="KW-1185">Reference proteome</keyword>
<evidence type="ECO:0000313" key="10">
    <source>
        <dbReference type="EMBL" id="MCW9713875.1"/>
    </source>
</evidence>
<evidence type="ECO:0000256" key="2">
    <source>
        <dbReference type="ARBA" id="ARBA00005988"/>
    </source>
</evidence>
<dbReference type="PROSITE" id="PS52035">
    <property type="entry name" value="PEPTIDASE_M14"/>
    <property type="match status" value="1"/>
</dbReference>
<feature type="active site" description="Proton donor/acceptor" evidence="7">
    <location>
        <position position="339"/>
    </location>
</feature>
<dbReference type="EMBL" id="JAJNDC010000003">
    <property type="protein sequence ID" value="MCW9713875.1"/>
    <property type="molecule type" value="Genomic_DNA"/>
</dbReference>
<accession>A0ABT3Q191</accession>
<dbReference type="PANTHER" id="PTHR11705:SF143">
    <property type="entry name" value="SLL0236 PROTEIN"/>
    <property type="match status" value="1"/>
</dbReference>
<dbReference type="Gene3D" id="3.40.630.10">
    <property type="entry name" value="Zn peptidases"/>
    <property type="match status" value="1"/>
</dbReference>
<feature type="signal peptide" evidence="8">
    <location>
        <begin position="1"/>
        <end position="29"/>
    </location>
</feature>
<name>A0ABT3Q191_9BACT</name>
<evidence type="ECO:0000256" key="8">
    <source>
        <dbReference type="SAM" id="SignalP"/>
    </source>
</evidence>
<gene>
    <name evidence="10" type="ORF">LQ318_13270</name>
</gene>
<dbReference type="RefSeq" id="WP_265790873.1">
    <property type="nucleotide sequence ID" value="NZ_BAABRS010000003.1"/>
</dbReference>
<dbReference type="Pfam" id="PF00246">
    <property type="entry name" value="Peptidase_M14"/>
    <property type="match status" value="1"/>
</dbReference>
<keyword evidence="5" id="KW-0862">Zinc</keyword>